<accession>B4GZW4</accession>
<reference evidence="2 3" key="1">
    <citation type="journal article" date="2007" name="Nature">
        <title>Evolution of genes and genomes on the Drosophila phylogeny.</title>
        <authorList>
            <consortium name="Drosophila 12 Genomes Consortium"/>
            <person name="Clark A.G."/>
            <person name="Eisen M.B."/>
            <person name="Smith D.R."/>
            <person name="Bergman C.M."/>
            <person name="Oliver B."/>
            <person name="Markow T.A."/>
            <person name="Kaufman T.C."/>
            <person name="Kellis M."/>
            <person name="Gelbart W."/>
            <person name="Iyer V.N."/>
            <person name="Pollard D.A."/>
            <person name="Sackton T.B."/>
            <person name="Larracuente A.M."/>
            <person name="Singh N.D."/>
            <person name="Abad J.P."/>
            <person name="Abt D.N."/>
            <person name="Adryan B."/>
            <person name="Aguade M."/>
            <person name="Akashi H."/>
            <person name="Anderson W.W."/>
            <person name="Aquadro C.F."/>
            <person name="Ardell D.H."/>
            <person name="Arguello R."/>
            <person name="Artieri C.G."/>
            <person name="Barbash D.A."/>
            <person name="Barker D."/>
            <person name="Barsanti P."/>
            <person name="Batterham P."/>
            <person name="Batzoglou S."/>
            <person name="Begun D."/>
            <person name="Bhutkar A."/>
            <person name="Blanco E."/>
            <person name="Bosak S.A."/>
            <person name="Bradley R.K."/>
            <person name="Brand A.D."/>
            <person name="Brent M.R."/>
            <person name="Brooks A.N."/>
            <person name="Brown R.H."/>
            <person name="Butlin R.K."/>
            <person name="Caggese C."/>
            <person name="Calvi B.R."/>
            <person name="Bernardo de Carvalho A."/>
            <person name="Caspi A."/>
            <person name="Castrezana S."/>
            <person name="Celniker S.E."/>
            <person name="Chang J.L."/>
            <person name="Chapple C."/>
            <person name="Chatterji S."/>
            <person name="Chinwalla A."/>
            <person name="Civetta A."/>
            <person name="Clifton S.W."/>
            <person name="Comeron J.M."/>
            <person name="Costello J.C."/>
            <person name="Coyne J.A."/>
            <person name="Daub J."/>
            <person name="David R.G."/>
            <person name="Delcher A.L."/>
            <person name="Delehaunty K."/>
            <person name="Do C.B."/>
            <person name="Ebling H."/>
            <person name="Edwards K."/>
            <person name="Eickbush T."/>
            <person name="Evans J.D."/>
            <person name="Filipski A."/>
            <person name="Findeiss S."/>
            <person name="Freyhult E."/>
            <person name="Fulton L."/>
            <person name="Fulton R."/>
            <person name="Garcia A.C."/>
            <person name="Gardiner A."/>
            <person name="Garfield D.A."/>
            <person name="Garvin B.E."/>
            <person name="Gibson G."/>
            <person name="Gilbert D."/>
            <person name="Gnerre S."/>
            <person name="Godfrey J."/>
            <person name="Good R."/>
            <person name="Gotea V."/>
            <person name="Gravely B."/>
            <person name="Greenberg A.J."/>
            <person name="Griffiths-Jones S."/>
            <person name="Gross S."/>
            <person name="Guigo R."/>
            <person name="Gustafson E.A."/>
            <person name="Haerty W."/>
            <person name="Hahn M.W."/>
            <person name="Halligan D.L."/>
            <person name="Halpern A.L."/>
            <person name="Halter G.M."/>
            <person name="Han M.V."/>
            <person name="Heger A."/>
            <person name="Hillier L."/>
            <person name="Hinrichs A.S."/>
            <person name="Holmes I."/>
            <person name="Hoskins R.A."/>
            <person name="Hubisz M.J."/>
            <person name="Hultmark D."/>
            <person name="Huntley M.A."/>
            <person name="Jaffe D.B."/>
            <person name="Jagadeeshan S."/>
            <person name="Jeck W.R."/>
            <person name="Johnson J."/>
            <person name="Jones C.D."/>
            <person name="Jordan W.C."/>
            <person name="Karpen G.H."/>
            <person name="Kataoka E."/>
            <person name="Keightley P.D."/>
            <person name="Kheradpour P."/>
            <person name="Kirkness E.F."/>
            <person name="Koerich L.B."/>
            <person name="Kristiansen K."/>
            <person name="Kudrna D."/>
            <person name="Kulathinal R.J."/>
            <person name="Kumar S."/>
            <person name="Kwok R."/>
            <person name="Lander E."/>
            <person name="Langley C.H."/>
            <person name="Lapoint R."/>
            <person name="Lazzaro B.P."/>
            <person name="Lee S.J."/>
            <person name="Levesque L."/>
            <person name="Li R."/>
            <person name="Lin C.F."/>
            <person name="Lin M.F."/>
            <person name="Lindblad-Toh K."/>
            <person name="Llopart A."/>
            <person name="Long M."/>
            <person name="Low L."/>
            <person name="Lozovsky E."/>
            <person name="Lu J."/>
            <person name="Luo M."/>
            <person name="Machado C.A."/>
            <person name="Makalowski W."/>
            <person name="Marzo M."/>
            <person name="Matsuda M."/>
            <person name="Matzkin L."/>
            <person name="McAllister B."/>
            <person name="McBride C.S."/>
            <person name="McKernan B."/>
            <person name="McKernan K."/>
            <person name="Mendez-Lago M."/>
            <person name="Minx P."/>
            <person name="Mollenhauer M.U."/>
            <person name="Montooth K."/>
            <person name="Mount S.M."/>
            <person name="Mu X."/>
            <person name="Myers E."/>
            <person name="Negre B."/>
            <person name="Newfeld S."/>
            <person name="Nielsen R."/>
            <person name="Noor M.A."/>
            <person name="O'Grady P."/>
            <person name="Pachter L."/>
            <person name="Papaceit M."/>
            <person name="Parisi M.J."/>
            <person name="Parisi M."/>
            <person name="Parts L."/>
            <person name="Pedersen J.S."/>
            <person name="Pesole G."/>
            <person name="Phillippy A.M."/>
            <person name="Ponting C.P."/>
            <person name="Pop M."/>
            <person name="Porcelli D."/>
            <person name="Powell J.R."/>
            <person name="Prohaska S."/>
            <person name="Pruitt K."/>
            <person name="Puig M."/>
            <person name="Quesneville H."/>
            <person name="Ram K.R."/>
            <person name="Rand D."/>
            <person name="Rasmussen M.D."/>
            <person name="Reed L.K."/>
            <person name="Reenan R."/>
            <person name="Reily A."/>
            <person name="Remington K.A."/>
            <person name="Rieger T.T."/>
            <person name="Ritchie M.G."/>
            <person name="Robin C."/>
            <person name="Rogers Y.H."/>
            <person name="Rohde C."/>
            <person name="Rozas J."/>
            <person name="Rubenfield M.J."/>
            <person name="Ruiz A."/>
            <person name="Russo S."/>
            <person name="Salzberg S.L."/>
            <person name="Sanchez-Gracia A."/>
            <person name="Saranga D.J."/>
            <person name="Sato H."/>
            <person name="Schaeffer S.W."/>
            <person name="Schatz M.C."/>
            <person name="Schlenke T."/>
            <person name="Schwartz R."/>
            <person name="Segarra C."/>
            <person name="Singh R.S."/>
            <person name="Sirot L."/>
            <person name="Sirota M."/>
            <person name="Sisneros N.B."/>
            <person name="Smith C.D."/>
            <person name="Smith T.F."/>
            <person name="Spieth J."/>
            <person name="Stage D.E."/>
            <person name="Stark A."/>
            <person name="Stephan W."/>
            <person name="Strausberg R.L."/>
            <person name="Strempel S."/>
            <person name="Sturgill D."/>
            <person name="Sutton G."/>
            <person name="Sutton G.G."/>
            <person name="Tao W."/>
            <person name="Teichmann S."/>
            <person name="Tobari Y.N."/>
            <person name="Tomimura Y."/>
            <person name="Tsolas J.M."/>
            <person name="Valente V.L."/>
            <person name="Venter E."/>
            <person name="Venter J.C."/>
            <person name="Vicario S."/>
            <person name="Vieira F.G."/>
            <person name="Vilella A.J."/>
            <person name="Villasante A."/>
            <person name="Walenz B."/>
            <person name="Wang J."/>
            <person name="Wasserman M."/>
            <person name="Watts T."/>
            <person name="Wilson D."/>
            <person name="Wilson R.K."/>
            <person name="Wing R.A."/>
            <person name="Wolfner M.F."/>
            <person name="Wong A."/>
            <person name="Wong G.K."/>
            <person name="Wu C.I."/>
            <person name="Wu G."/>
            <person name="Yamamoto D."/>
            <person name="Yang H.P."/>
            <person name="Yang S.P."/>
            <person name="Yorke J.A."/>
            <person name="Yoshida K."/>
            <person name="Zdobnov E."/>
            <person name="Zhang P."/>
            <person name="Zhang Y."/>
            <person name="Zimin A.V."/>
            <person name="Baldwin J."/>
            <person name="Abdouelleil A."/>
            <person name="Abdulkadir J."/>
            <person name="Abebe A."/>
            <person name="Abera B."/>
            <person name="Abreu J."/>
            <person name="Acer S.C."/>
            <person name="Aftuck L."/>
            <person name="Alexander A."/>
            <person name="An P."/>
            <person name="Anderson E."/>
            <person name="Anderson S."/>
            <person name="Arachi H."/>
            <person name="Azer M."/>
            <person name="Bachantsang P."/>
            <person name="Barry A."/>
            <person name="Bayul T."/>
            <person name="Berlin A."/>
            <person name="Bessette D."/>
            <person name="Bloom T."/>
            <person name="Blye J."/>
            <person name="Boguslavskiy L."/>
            <person name="Bonnet C."/>
            <person name="Boukhgalter B."/>
            <person name="Bourzgui I."/>
            <person name="Brown A."/>
            <person name="Cahill P."/>
            <person name="Channer S."/>
            <person name="Cheshatsang Y."/>
            <person name="Chuda L."/>
            <person name="Citroen M."/>
            <person name="Collymore A."/>
            <person name="Cooke P."/>
            <person name="Costello M."/>
            <person name="D'Aco K."/>
            <person name="Daza R."/>
            <person name="De Haan G."/>
            <person name="DeGray S."/>
            <person name="DeMaso C."/>
            <person name="Dhargay N."/>
            <person name="Dooley K."/>
            <person name="Dooley E."/>
            <person name="Doricent M."/>
            <person name="Dorje P."/>
            <person name="Dorjee K."/>
            <person name="Dupes A."/>
            <person name="Elong R."/>
            <person name="Falk J."/>
            <person name="Farina A."/>
            <person name="Faro S."/>
            <person name="Ferguson D."/>
            <person name="Fisher S."/>
            <person name="Foley C.D."/>
            <person name="Franke A."/>
            <person name="Friedrich D."/>
            <person name="Gadbois L."/>
            <person name="Gearin G."/>
            <person name="Gearin C.R."/>
            <person name="Giannoukos G."/>
            <person name="Goode T."/>
            <person name="Graham J."/>
            <person name="Grandbois E."/>
            <person name="Grewal S."/>
            <person name="Gyaltsen K."/>
            <person name="Hafez N."/>
            <person name="Hagos B."/>
            <person name="Hall J."/>
            <person name="Henson C."/>
            <person name="Hollinger A."/>
            <person name="Honan T."/>
            <person name="Huard M.D."/>
            <person name="Hughes L."/>
            <person name="Hurhula B."/>
            <person name="Husby M.E."/>
            <person name="Kamat A."/>
            <person name="Kanga B."/>
            <person name="Kashin S."/>
            <person name="Khazanovich D."/>
            <person name="Kisner P."/>
            <person name="Lance K."/>
            <person name="Lara M."/>
            <person name="Lee W."/>
            <person name="Lennon N."/>
            <person name="Letendre F."/>
            <person name="LeVine R."/>
            <person name="Lipovsky A."/>
            <person name="Liu X."/>
            <person name="Liu J."/>
            <person name="Liu S."/>
            <person name="Lokyitsang T."/>
            <person name="Lokyitsang Y."/>
            <person name="Lubonja R."/>
            <person name="Lui A."/>
            <person name="MacDonald P."/>
            <person name="Magnisalis V."/>
            <person name="Maru K."/>
            <person name="Matthews C."/>
            <person name="McCusker W."/>
            <person name="McDonough S."/>
            <person name="Mehta T."/>
            <person name="Meldrim J."/>
            <person name="Meneus L."/>
            <person name="Mihai O."/>
            <person name="Mihalev A."/>
            <person name="Mihova T."/>
            <person name="Mittelman R."/>
            <person name="Mlenga V."/>
            <person name="Montmayeur A."/>
            <person name="Mulrain L."/>
            <person name="Navidi A."/>
            <person name="Naylor J."/>
            <person name="Negash T."/>
            <person name="Nguyen T."/>
            <person name="Nguyen N."/>
            <person name="Nicol R."/>
            <person name="Norbu C."/>
            <person name="Norbu N."/>
            <person name="Novod N."/>
            <person name="O'Neill B."/>
            <person name="Osman S."/>
            <person name="Markiewicz E."/>
            <person name="Oyono O.L."/>
            <person name="Patti C."/>
            <person name="Phunkhang P."/>
            <person name="Pierre F."/>
            <person name="Priest M."/>
            <person name="Raghuraman S."/>
            <person name="Rege F."/>
            <person name="Reyes R."/>
            <person name="Rise C."/>
            <person name="Rogov P."/>
            <person name="Ross K."/>
            <person name="Ryan E."/>
            <person name="Settipalli S."/>
            <person name="Shea T."/>
            <person name="Sherpa N."/>
            <person name="Shi L."/>
            <person name="Shih D."/>
            <person name="Sparrow T."/>
            <person name="Spaulding J."/>
            <person name="Stalker J."/>
            <person name="Stange-Thomann N."/>
            <person name="Stavropoulos S."/>
            <person name="Stone C."/>
            <person name="Strader C."/>
            <person name="Tesfaye S."/>
            <person name="Thomson T."/>
            <person name="Thoulutsang Y."/>
            <person name="Thoulutsang D."/>
            <person name="Topham K."/>
            <person name="Topping I."/>
            <person name="Tsamla T."/>
            <person name="Vassiliev H."/>
            <person name="Vo A."/>
            <person name="Wangchuk T."/>
            <person name="Wangdi T."/>
            <person name="Weiand M."/>
            <person name="Wilkinson J."/>
            <person name="Wilson A."/>
            <person name="Yadav S."/>
            <person name="Young G."/>
            <person name="Yu Q."/>
            <person name="Zembek L."/>
            <person name="Zhong D."/>
            <person name="Zimmer A."/>
            <person name="Zwirko Z."/>
            <person name="Jaffe D.B."/>
            <person name="Alvarez P."/>
            <person name="Brockman W."/>
            <person name="Butler J."/>
            <person name="Chin C."/>
            <person name="Gnerre S."/>
            <person name="Grabherr M."/>
            <person name="Kleber M."/>
            <person name="Mauceli E."/>
            <person name="MacCallum I."/>
        </authorList>
    </citation>
    <scope>NUCLEOTIDE SEQUENCE [LARGE SCALE GENOMIC DNA]</scope>
    <source>
        <strain evidence="3">MSH-3 / Tucson 14011-0111.49</strain>
    </source>
</reference>
<feature type="compositionally biased region" description="Basic and acidic residues" evidence="1">
    <location>
        <begin position="1"/>
        <end position="19"/>
    </location>
</feature>
<dbReference type="Proteomes" id="UP000008744">
    <property type="component" value="Unassembled WGS sequence"/>
</dbReference>
<dbReference type="HOGENOM" id="CLU_2252801_0_0_1"/>
<sequence length="104" mass="11954">MAERSDERQQERRRMEKCKPGPTTSMWVAAMLEAAAEGHPQWAIKKSDMVEQLLRTIEQTSPRAQDRRHKAGPEIEVQLKSYSKMIYAPETCRKPANISIKNGE</sequence>
<dbReference type="AlphaFoldDB" id="B4GZW4"/>
<dbReference type="OMA" id="HKAGPEI"/>
<feature type="region of interest" description="Disordered" evidence="1">
    <location>
        <begin position="1"/>
        <end position="22"/>
    </location>
</feature>
<keyword evidence="3" id="KW-1185">Reference proteome</keyword>
<gene>
    <name evidence="2" type="primary">Dper\GL22709</name>
    <name evidence="2" type="ORF">Dper_GL22709</name>
</gene>
<evidence type="ECO:0000313" key="3">
    <source>
        <dbReference type="Proteomes" id="UP000008744"/>
    </source>
</evidence>
<protein>
    <submittedName>
        <fullName evidence="2">GL22709</fullName>
    </submittedName>
</protein>
<evidence type="ECO:0000256" key="1">
    <source>
        <dbReference type="SAM" id="MobiDB-lite"/>
    </source>
</evidence>
<dbReference type="EMBL" id="CH479199">
    <property type="protein sequence ID" value="EDW29541.1"/>
    <property type="molecule type" value="Genomic_DNA"/>
</dbReference>
<organism evidence="3">
    <name type="scientific">Drosophila persimilis</name>
    <name type="common">Fruit fly</name>
    <dbReference type="NCBI Taxonomy" id="7234"/>
    <lineage>
        <taxon>Eukaryota</taxon>
        <taxon>Metazoa</taxon>
        <taxon>Ecdysozoa</taxon>
        <taxon>Arthropoda</taxon>
        <taxon>Hexapoda</taxon>
        <taxon>Insecta</taxon>
        <taxon>Pterygota</taxon>
        <taxon>Neoptera</taxon>
        <taxon>Endopterygota</taxon>
        <taxon>Diptera</taxon>
        <taxon>Brachycera</taxon>
        <taxon>Muscomorpha</taxon>
        <taxon>Ephydroidea</taxon>
        <taxon>Drosophilidae</taxon>
        <taxon>Drosophila</taxon>
        <taxon>Sophophora</taxon>
    </lineage>
</organism>
<name>B4GZW4_DROPE</name>
<evidence type="ECO:0000313" key="2">
    <source>
        <dbReference type="EMBL" id="EDW29541.1"/>
    </source>
</evidence>
<proteinExistence type="predicted"/>